<evidence type="ECO:0000313" key="1">
    <source>
        <dbReference type="EMBL" id="CAB4043912.1"/>
    </source>
</evidence>
<dbReference type="Pfam" id="PF26215">
    <property type="entry name" value="HTH_animal"/>
    <property type="match status" value="1"/>
</dbReference>
<dbReference type="InterPro" id="IPR058912">
    <property type="entry name" value="HTH_animal"/>
</dbReference>
<dbReference type="EMBL" id="CACRXK020033504">
    <property type="protein sequence ID" value="CAB4043912.1"/>
    <property type="molecule type" value="Genomic_DNA"/>
</dbReference>
<evidence type="ECO:0000313" key="2">
    <source>
        <dbReference type="Proteomes" id="UP001152795"/>
    </source>
</evidence>
<name>A0A7D9KCP9_PARCT</name>
<dbReference type="InterPro" id="IPR000477">
    <property type="entry name" value="RT_dom"/>
</dbReference>
<dbReference type="OrthoDB" id="5977967at2759"/>
<organism evidence="1 2">
    <name type="scientific">Paramuricea clavata</name>
    <name type="common">Red gorgonian</name>
    <name type="synonym">Violescent sea-whip</name>
    <dbReference type="NCBI Taxonomy" id="317549"/>
    <lineage>
        <taxon>Eukaryota</taxon>
        <taxon>Metazoa</taxon>
        <taxon>Cnidaria</taxon>
        <taxon>Anthozoa</taxon>
        <taxon>Octocorallia</taxon>
        <taxon>Malacalcyonacea</taxon>
        <taxon>Plexauridae</taxon>
        <taxon>Paramuricea</taxon>
    </lineage>
</organism>
<feature type="non-terminal residue" evidence="1">
    <location>
        <position position="181"/>
    </location>
</feature>
<sequence length="181" mass="20797">MGSPLGPLMANTFMCHLEDKLKRYGMIPEFYKRFVDDAFSKMPNAAAATVFLEKLNDLHPNLCFTMELPVENKIPFVGMEISRDGSKVKTQVYRKSTNTDLLLHFNSYTDKRYKEGLLKTMVHRAYALSSSREALLHQECSRLRSIFIHFDYPTGLIDSTIQKVIIKDSSCQITRHGIEIQ</sequence>
<keyword evidence="2" id="KW-1185">Reference proteome</keyword>
<reference evidence="1" key="1">
    <citation type="submission" date="2020-04" db="EMBL/GenBank/DDBJ databases">
        <authorList>
            <person name="Alioto T."/>
            <person name="Alioto T."/>
            <person name="Gomez Garrido J."/>
        </authorList>
    </citation>
    <scope>NUCLEOTIDE SEQUENCE</scope>
    <source>
        <strain evidence="1">A484AB</strain>
    </source>
</reference>
<accession>A0A7D9KCP9</accession>
<comment type="caution">
    <text evidence="1">The sequence shown here is derived from an EMBL/GenBank/DDBJ whole genome shotgun (WGS) entry which is preliminary data.</text>
</comment>
<dbReference type="PROSITE" id="PS50878">
    <property type="entry name" value="RT_POL"/>
    <property type="match status" value="1"/>
</dbReference>
<proteinExistence type="predicted"/>
<dbReference type="PANTHER" id="PTHR21301:SF10">
    <property type="entry name" value="REVERSE TRANSCRIPTASE DOMAIN-CONTAINING PROTEIN"/>
    <property type="match status" value="1"/>
</dbReference>
<gene>
    <name evidence="1" type="ORF">PACLA_8A079687</name>
</gene>
<dbReference type="Proteomes" id="UP001152795">
    <property type="component" value="Unassembled WGS sequence"/>
</dbReference>
<dbReference type="PANTHER" id="PTHR21301">
    <property type="entry name" value="REVERSE TRANSCRIPTASE"/>
    <property type="match status" value="1"/>
</dbReference>
<protein>
    <submittedName>
        <fullName evidence="1">Uncharacterized protein</fullName>
    </submittedName>
</protein>
<dbReference type="AlphaFoldDB" id="A0A7D9KCP9"/>